<dbReference type="RefSeq" id="XP_018830009.1">
    <property type="nucleotide sequence ID" value="XM_018974464.1"/>
</dbReference>
<keyword evidence="2" id="KW-1185">Reference proteome</keyword>
<organism evidence="2 3">
    <name type="scientific">Juglans regia</name>
    <name type="common">English walnut</name>
    <dbReference type="NCBI Taxonomy" id="51240"/>
    <lineage>
        <taxon>Eukaryota</taxon>
        <taxon>Viridiplantae</taxon>
        <taxon>Streptophyta</taxon>
        <taxon>Embryophyta</taxon>
        <taxon>Tracheophyta</taxon>
        <taxon>Spermatophyta</taxon>
        <taxon>Magnoliopsida</taxon>
        <taxon>eudicotyledons</taxon>
        <taxon>Gunneridae</taxon>
        <taxon>Pentapetalae</taxon>
        <taxon>rosids</taxon>
        <taxon>fabids</taxon>
        <taxon>Fagales</taxon>
        <taxon>Juglandaceae</taxon>
        <taxon>Juglans</taxon>
    </lineage>
</organism>
<dbReference type="PANTHER" id="PTHR31286:SF62">
    <property type="entry name" value="ZINC FINGER, CCHC-TYPE-LIKE PROTEIN"/>
    <property type="match status" value="1"/>
</dbReference>
<reference evidence="3" key="1">
    <citation type="submission" date="2025-08" db="UniProtKB">
        <authorList>
            <consortium name="RefSeq"/>
        </authorList>
    </citation>
    <scope>IDENTIFICATION</scope>
    <source>
        <tissue evidence="3">Leaves</tissue>
    </source>
</reference>
<accession>A0A2I4FEC9</accession>
<dbReference type="Proteomes" id="UP000235220">
    <property type="component" value="Chromosome 3"/>
</dbReference>
<evidence type="ECO:0000313" key="2">
    <source>
        <dbReference type="Proteomes" id="UP000235220"/>
    </source>
</evidence>
<protein>
    <submittedName>
        <fullName evidence="3">Uncharacterized protein LOC108998037</fullName>
    </submittedName>
</protein>
<dbReference type="Gramene" id="Jr03_15470_p1">
    <property type="protein sequence ID" value="cds.Jr03_15470_p1"/>
    <property type="gene ID" value="Jr03_15470"/>
</dbReference>
<dbReference type="InterPro" id="IPR025558">
    <property type="entry name" value="DUF4283"/>
</dbReference>
<dbReference type="AlphaFoldDB" id="A0A2I4FEC9"/>
<dbReference type="GeneID" id="108998037"/>
<name>A0A2I4FEC9_JUGRE</name>
<dbReference type="OrthoDB" id="1743559at2759"/>
<gene>
    <name evidence="3" type="primary">LOC108998037</name>
</gene>
<sequence>MEIGRMESDLSVLYEGLKLTEEEQKEIEVSDEEVSLFLSKSKLCLMICLIADKEMNRGALTNTLSKVWQVEGLVAFKEVGRNKFLVEFKRRTDKTRVLNGRPWSFDKSLVCIEDCEGAKSIKKLHFRHEPFWIQCQDIPFAGMSASMGEKLGSSLGKVLMVDSDGSDTSWGNSYV</sequence>
<dbReference type="PANTHER" id="PTHR31286">
    <property type="entry name" value="GLYCINE-RICH CELL WALL STRUCTURAL PROTEIN 1.8-LIKE"/>
    <property type="match status" value="1"/>
</dbReference>
<evidence type="ECO:0000313" key="3">
    <source>
        <dbReference type="RefSeq" id="XP_018830009.1"/>
    </source>
</evidence>
<evidence type="ECO:0000259" key="1">
    <source>
        <dbReference type="Pfam" id="PF14111"/>
    </source>
</evidence>
<dbReference type="KEGG" id="jre:108998037"/>
<dbReference type="Pfam" id="PF14111">
    <property type="entry name" value="DUF4283"/>
    <property type="match status" value="1"/>
</dbReference>
<proteinExistence type="predicted"/>
<dbReference type="InterPro" id="IPR040256">
    <property type="entry name" value="At4g02000-like"/>
</dbReference>
<feature type="domain" description="DUF4283" evidence="1">
    <location>
        <begin position="42"/>
        <end position="111"/>
    </location>
</feature>